<evidence type="ECO:0000313" key="2">
    <source>
        <dbReference type="EMBL" id="GFO49038.1"/>
    </source>
</evidence>
<dbReference type="AlphaFoldDB" id="A0AAV4DXQ4"/>
<evidence type="ECO:0000313" key="3">
    <source>
        <dbReference type="Proteomes" id="UP000735302"/>
    </source>
</evidence>
<accession>A0AAV4DXQ4</accession>
<organism evidence="2 3">
    <name type="scientific">Plakobranchus ocellatus</name>
    <dbReference type="NCBI Taxonomy" id="259542"/>
    <lineage>
        <taxon>Eukaryota</taxon>
        <taxon>Metazoa</taxon>
        <taxon>Spiralia</taxon>
        <taxon>Lophotrochozoa</taxon>
        <taxon>Mollusca</taxon>
        <taxon>Gastropoda</taxon>
        <taxon>Heterobranchia</taxon>
        <taxon>Euthyneura</taxon>
        <taxon>Panpulmonata</taxon>
        <taxon>Sacoglossa</taxon>
        <taxon>Placobranchoidea</taxon>
        <taxon>Plakobranchidae</taxon>
        <taxon>Plakobranchus</taxon>
    </lineage>
</organism>
<gene>
    <name evidence="2" type="ORF">PoB_007554300</name>
</gene>
<protein>
    <submittedName>
        <fullName evidence="2">Uncharacterized protein</fullName>
    </submittedName>
</protein>
<keyword evidence="3" id="KW-1185">Reference proteome</keyword>
<feature type="compositionally biased region" description="Basic and acidic residues" evidence="1">
    <location>
        <begin position="61"/>
        <end position="74"/>
    </location>
</feature>
<dbReference type="Proteomes" id="UP000735302">
    <property type="component" value="Unassembled WGS sequence"/>
</dbReference>
<sequence>MQTLHWTGQSVDGQQRFKPAAEESLQISGGIRWSDGHCATNVFYSTEALREKLRVTRRRMKEKDGKQREHEAKP</sequence>
<name>A0AAV4DXQ4_9GAST</name>
<proteinExistence type="predicted"/>
<feature type="region of interest" description="Disordered" evidence="1">
    <location>
        <begin position="55"/>
        <end position="74"/>
    </location>
</feature>
<comment type="caution">
    <text evidence="2">The sequence shown here is derived from an EMBL/GenBank/DDBJ whole genome shotgun (WGS) entry which is preliminary data.</text>
</comment>
<dbReference type="EMBL" id="BLXT01008455">
    <property type="protein sequence ID" value="GFO49038.1"/>
    <property type="molecule type" value="Genomic_DNA"/>
</dbReference>
<reference evidence="2 3" key="1">
    <citation type="journal article" date="2021" name="Elife">
        <title>Chloroplast acquisition without the gene transfer in kleptoplastic sea slugs, Plakobranchus ocellatus.</title>
        <authorList>
            <person name="Maeda T."/>
            <person name="Takahashi S."/>
            <person name="Yoshida T."/>
            <person name="Shimamura S."/>
            <person name="Takaki Y."/>
            <person name="Nagai Y."/>
            <person name="Toyoda A."/>
            <person name="Suzuki Y."/>
            <person name="Arimoto A."/>
            <person name="Ishii H."/>
            <person name="Satoh N."/>
            <person name="Nishiyama T."/>
            <person name="Hasebe M."/>
            <person name="Maruyama T."/>
            <person name="Minagawa J."/>
            <person name="Obokata J."/>
            <person name="Shigenobu S."/>
        </authorList>
    </citation>
    <scope>NUCLEOTIDE SEQUENCE [LARGE SCALE GENOMIC DNA]</scope>
</reference>
<evidence type="ECO:0000256" key="1">
    <source>
        <dbReference type="SAM" id="MobiDB-lite"/>
    </source>
</evidence>